<protein>
    <submittedName>
        <fullName evidence="1">Uncharacterized protein</fullName>
    </submittedName>
</protein>
<organism evidence="1 2">
    <name type="scientific">Prevotella denticola CRIS 18C-A</name>
    <dbReference type="NCBI Taxonomy" id="944557"/>
    <lineage>
        <taxon>Bacteria</taxon>
        <taxon>Pseudomonadati</taxon>
        <taxon>Bacteroidota</taxon>
        <taxon>Bacteroidia</taxon>
        <taxon>Bacteroidales</taxon>
        <taxon>Prevotellaceae</taxon>
        <taxon>Prevotella</taxon>
    </lineage>
</organism>
<proteinExistence type="predicted"/>
<keyword evidence="2" id="KW-1185">Reference proteome</keyword>
<reference evidence="1 2" key="1">
    <citation type="submission" date="2011-02" db="EMBL/GenBank/DDBJ databases">
        <authorList>
            <person name="Durkin A.S."/>
            <person name="Madupu R."/>
            <person name="Torralba M."/>
            <person name="Gillis M."/>
            <person name="Methe B."/>
            <person name="Sutton G."/>
            <person name="Nelson K.E."/>
        </authorList>
    </citation>
    <scope>NUCLEOTIDE SEQUENCE [LARGE SCALE GENOMIC DNA]</scope>
    <source>
        <strain evidence="1 2">CRIS 18C-A</strain>
    </source>
</reference>
<accession>F0HAC7</accession>
<evidence type="ECO:0000313" key="2">
    <source>
        <dbReference type="Proteomes" id="UP000003155"/>
    </source>
</evidence>
<gene>
    <name evidence="1" type="ORF">HMPREF9303_0385</name>
</gene>
<name>F0HAC7_9BACT</name>
<sequence>MCNFASDKIRNGKYLQKNTDMKRVTKFFLALAVVASPMVFTSCDDDDPWNNGYYYDDLVTNAVRNYNYQFPNGSDYYTAYNWFYYNYPDAYTEEFYQFMDAIGSGRSAYWNYYNQGGYNWNNNYNGQQNSQNSRLVAEAQTLTGEWEGDVTYEYTDDKTKQRKRDRFTANMKFFQYNSSANSLSGNGVEVDTDAQGNQQTLAFSWYVNNDGNIYLKYSRSGTVFVLDSKDKKEGFHLGYESAKGYDTFYGTAYSTNTTDVMKFDLVRQRPASAKAAPGVQTRAASQVSFGSARQNDYANSSTGAVSRLHVR</sequence>
<dbReference type="AlphaFoldDB" id="F0HAC7"/>
<dbReference type="Proteomes" id="UP000003155">
    <property type="component" value="Unassembled WGS sequence"/>
</dbReference>
<evidence type="ECO:0000313" key="1">
    <source>
        <dbReference type="EMBL" id="EGC85233.1"/>
    </source>
</evidence>
<dbReference type="EMBL" id="AEXO01000101">
    <property type="protein sequence ID" value="EGC85233.1"/>
    <property type="molecule type" value="Genomic_DNA"/>
</dbReference>
<comment type="caution">
    <text evidence="1">The sequence shown here is derived from an EMBL/GenBank/DDBJ whole genome shotgun (WGS) entry which is preliminary data.</text>
</comment>